<dbReference type="STRING" id="65499.SAMN04488000_118123"/>
<name>A0A1H9VH98_9PSEU</name>
<dbReference type="Proteomes" id="UP000199503">
    <property type="component" value="Unassembled WGS sequence"/>
</dbReference>
<dbReference type="AlphaFoldDB" id="A0A1H9VH98"/>
<dbReference type="PANTHER" id="PTHR41287">
    <property type="match status" value="1"/>
</dbReference>
<keyword evidence="2" id="KW-1185">Reference proteome</keyword>
<dbReference type="Gene3D" id="3.40.50.300">
    <property type="entry name" value="P-loop containing nucleotide triphosphate hydrolases"/>
    <property type="match status" value="1"/>
</dbReference>
<dbReference type="InterPro" id="IPR005021">
    <property type="entry name" value="Terminase_largesu-like"/>
</dbReference>
<evidence type="ECO:0000313" key="2">
    <source>
        <dbReference type="Proteomes" id="UP000199503"/>
    </source>
</evidence>
<organism evidence="1 2">
    <name type="scientific">Lentzea albida</name>
    <dbReference type="NCBI Taxonomy" id="65499"/>
    <lineage>
        <taxon>Bacteria</taxon>
        <taxon>Bacillati</taxon>
        <taxon>Actinomycetota</taxon>
        <taxon>Actinomycetes</taxon>
        <taxon>Pseudonocardiales</taxon>
        <taxon>Pseudonocardiaceae</taxon>
        <taxon>Lentzea</taxon>
    </lineage>
</organism>
<gene>
    <name evidence="1" type="ORF">SAMN04488000_118123</name>
</gene>
<evidence type="ECO:0000313" key="1">
    <source>
        <dbReference type="EMBL" id="SES21065.1"/>
    </source>
</evidence>
<dbReference type="InterPro" id="IPR027417">
    <property type="entry name" value="P-loop_NTPase"/>
</dbReference>
<dbReference type="EMBL" id="FOFV01000018">
    <property type="protein sequence ID" value="SES21065.1"/>
    <property type="molecule type" value="Genomic_DNA"/>
</dbReference>
<reference evidence="2" key="1">
    <citation type="submission" date="2016-10" db="EMBL/GenBank/DDBJ databases">
        <authorList>
            <person name="Varghese N."/>
            <person name="Submissions S."/>
        </authorList>
    </citation>
    <scope>NUCLEOTIDE SEQUENCE [LARGE SCALE GENOMIC DNA]</scope>
    <source>
        <strain evidence="2">DSM 44437</strain>
    </source>
</reference>
<accession>A0A1H9VH98</accession>
<sequence>MTPATSKGFLATEFATETLGIPPLPWQRWLFIHALELLPDGRFRFRTVLVMVARQNGKTKIVEIKNLFKMFVLGVPLVLTTAQDLDTAEETWASAKDIIEAHEELAPELEDVVLVNGKKTLKLTSGSRWKVRAASRRGGRGLSGDDVGLDELREHLNWDSWAAVTKTTTARPHAQIWAYSNAGDNRSVVLNDLQAKGRAAALNPQIASPGTGMFEWSAPDDIRCDCERKPGELHGPDCRMRDPEAWAQANPALGYTISVETLQGFLDSDPDETFLTEHLCVRVPDLGGRAIDVGQWAKLLDQDSHRAGDVALAVDISPKRDYAAIGVYGPRADGLGHTQLADYRPGTGWMVERLAELKRELNPIAIAMATGTYKSMKPELTAAGMTVPEDPNKPERGDLIVLSAADMSAACGQLLDAVRDGTLRHKGQPPLDASVSGAKTRESGDTVAWARKNAEADTCPLVVITEAQWAYKTRAPLLVEEEYDVMDSIG</sequence>
<protein>
    <recommendedName>
        <fullName evidence="3">Phage Terminase</fullName>
    </recommendedName>
</protein>
<proteinExistence type="predicted"/>
<evidence type="ECO:0008006" key="3">
    <source>
        <dbReference type="Google" id="ProtNLM"/>
    </source>
</evidence>
<dbReference type="PANTHER" id="PTHR41287:SF1">
    <property type="entry name" value="PROTEIN YMFN"/>
    <property type="match status" value="1"/>
</dbReference>